<evidence type="ECO:0000256" key="3">
    <source>
        <dbReference type="ARBA" id="ARBA00022605"/>
    </source>
</evidence>
<dbReference type="FunFam" id="3.30.230.40:FF:000001">
    <property type="entry name" value="Imidazoleglycerol-phosphate dehydratase HisB"/>
    <property type="match status" value="1"/>
</dbReference>
<name>A0A1C7IIR7_9FIRM</name>
<dbReference type="Pfam" id="PF00475">
    <property type="entry name" value="IGPD"/>
    <property type="match status" value="1"/>
</dbReference>
<dbReference type="AlphaFoldDB" id="A0A1C7IIR7"/>
<keyword evidence="4 6" id="KW-0368">Histidine biosynthesis</keyword>
<dbReference type="Proteomes" id="UP000092574">
    <property type="component" value="Chromosome"/>
</dbReference>
<evidence type="ECO:0000313" key="8">
    <source>
        <dbReference type="EMBL" id="ANU78012.1"/>
    </source>
</evidence>
<dbReference type="UniPathway" id="UPA00031">
    <property type="reaction ID" value="UER00011"/>
</dbReference>
<organism evidence="8 9">
    <name type="scientific">Blautia pseudococcoides</name>
    <dbReference type="NCBI Taxonomy" id="1796616"/>
    <lineage>
        <taxon>Bacteria</taxon>
        <taxon>Bacillati</taxon>
        <taxon>Bacillota</taxon>
        <taxon>Clostridia</taxon>
        <taxon>Lachnospirales</taxon>
        <taxon>Lachnospiraceae</taxon>
        <taxon>Blautia</taxon>
    </lineage>
</organism>
<comment type="catalytic activity">
    <reaction evidence="6 7">
        <text>D-erythro-1-(imidazol-4-yl)glycerol 3-phosphate = 3-(imidazol-4-yl)-2-oxopropyl phosphate + H2O</text>
        <dbReference type="Rhea" id="RHEA:11040"/>
        <dbReference type="ChEBI" id="CHEBI:15377"/>
        <dbReference type="ChEBI" id="CHEBI:57766"/>
        <dbReference type="ChEBI" id="CHEBI:58278"/>
        <dbReference type="EC" id="4.2.1.19"/>
    </reaction>
</comment>
<dbReference type="GO" id="GO:0005737">
    <property type="term" value="C:cytoplasm"/>
    <property type="evidence" value="ECO:0007669"/>
    <property type="project" value="UniProtKB-SubCell"/>
</dbReference>
<dbReference type="CDD" id="cd07914">
    <property type="entry name" value="IGPD"/>
    <property type="match status" value="1"/>
</dbReference>
<gene>
    <name evidence="6 8" type="primary">hisB</name>
    <name evidence="8" type="ORF">A4V09_21085</name>
</gene>
<keyword evidence="6" id="KW-0963">Cytoplasm</keyword>
<dbReference type="InterPro" id="IPR020568">
    <property type="entry name" value="Ribosomal_Su5_D2-typ_SF"/>
</dbReference>
<dbReference type="InterPro" id="IPR000807">
    <property type="entry name" value="ImidazoleglycerolP_deHydtase"/>
</dbReference>
<keyword evidence="5 6" id="KW-0456">Lyase</keyword>
<evidence type="ECO:0000256" key="4">
    <source>
        <dbReference type="ARBA" id="ARBA00023102"/>
    </source>
</evidence>
<dbReference type="GO" id="GO:0000105">
    <property type="term" value="P:L-histidine biosynthetic process"/>
    <property type="evidence" value="ECO:0007669"/>
    <property type="project" value="UniProtKB-UniRule"/>
</dbReference>
<reference evidence="8" key="1">
    <citation type="submission" date="2017-04" db="EMBL/GenBank/DDBJ databases">
        <title>Complete Genome Sequences of Twelve Strains of a Stable Defined Moderately Diverse Mouse Microbiota 2 (sDMDMm2).</title>
        <authorList>
            <person name="Uchimura Y."/>
            <person name="Wyss M."/>
            <person name="Brugiroux S."/>
            <person name="Limenitakis J.P."/>
            <person name="Stecher B."/>
            <person name="McCoy K.D."/>
            <person name="Macpherson A.J."/>
        </authorList>
    </citation>
    <scope>NUCLEOTIDE SEQUENCE</scope>
    <source>
        <strain evidence="8">YL58</strain>
    </source>
</reference>
<evidence type="ECO:0000256" key="5">
    <source>
        <dbReference type="ARBA" id="ARBA00023239"/>
    </source>
</evidence>
<accession>A0A1C7IIR7</accession>
<evidence type="ECO:0000256" key="1">
    <source>
        <dbReference type="ARBA" id="ARBA00005047"/>
    </source>
</evidence>
<evidence type="ECO:0000256" key="7">
    <source>
        <dbReference type="RuleBase" id="RU000599"/>
    </source>
</evidence>
<dbReference type="EC" id="4.2.1.19" evidence="6 7"/>
<sequence>MGKEEADLRIGEITRTTKETNIRLRWNLDGSGRYTGSCGVGFFDHMIQAFCVHGGFDMDLDMKGDLEVDCHHSIEDLGIVMGQAFSKALGDKGSIRRYGSFYIPMDEALGFCSLDISGRPYLVFDAEFANQSVGTLGCCMVKEFFRAFAFNGGITLHLRCPYGENDHHKTEALFKAAAHALKEALEPNGGKILSSKGMLA</sequence>
<evidence type="ECO:0000256" key="2">
    <source>
        <dbReference type="ARBA" id="ARBA00016664"/>
    </source>
</evidence>
<dbReference type="KEGG" id="byl:A4V09_21085"/>
<dbReference type="STRING" id="1796616.A4V09_21085"/>
<dbReference type="PANTHER" id="PTHR23133:SF2">
    <property type="entry name" value="IMIDAZOLEGLYCEROL-PHOSPHATE DEHYDRATASE"/>
    <property type="match status" value="1"/>
</dbReference>
<dbReference type="InterPro" id="IPR020565">
    <property type="entry name" value="ImidazoleglycerP_deHydtase_CS"/>
</dbReference>
<dbReference type="PROSITE" id="PS00954">
    <property type="entry name" value="IGP_DEHYDRATASE_1"/>
    <property type="match status" value="1"/>
</dbReference>
<dbReference type="NCBIfam" id="NF002114">
    <property type="entry name" value="PRK00951.2-4"/>
    <property type="match status" value="1"/>
</dbReference>
<dbReference type="GO" id="GO:0004424">
    <property type="term" value="F:imidazoleglycerol-phosphate dehydratase activity"/>
    <property type="evidence" value="ECO:0007669"/>
    <property type="project" value="UniProtKB-UniRule"/>
</dbReference>
<dbReference type="SUPFAM" id="SSF54211">
    <property type="entry name" value="Ribosomal protein S5 domain 2-like"/>
    <property type="match status" value="2"/>
</dbReference>
<dbReference type="PANTHER" id="PTHR23133">
    <property type="entry name" value="IMIDAZOLEGLYCEROL-PHOSPHATE DEHYDRATASE HIS7"/>
    <property type="match status" value="1"/>
</dbReference>
<dbReference type="EMBL" id="CP015405">
    <property type="protein sequence ID" value="ANU78012.1"/>
    <property type="molecule type" value="Genomic_DNA"/>
</dbReference>
<proteinExistence type="inferred from homology"/>
<evidence type="ECO:0000256" key="6">
    <source>
        <dbReference type="HAMAP-Rule" id="MF_00076"/>
    </source>
</evidence>
<comment type="subcellular location">
    <subcellularLocation>
        <location evidence="6 7">Cytoplasm</location>
    </subcellularLocation>
</comment>
<keyword evidence="3 6" id="KW-0028">Amino-acid biosynthesis</keyword>
<comment type="pathway">
    <text evidence="1 6 7">Amino-acid biosynthesis; L-histidine biosynthesis; L-histidine from 5-phospho-alpha-D-ribose 1-diphosphate: step 6/9.</text>
</comment>
<dbReference type="NCBIfam" id="NF002111">
    <property type="entry name" value="PRK00951.2-1"/>
    <property type="match status" value="1"/>
</dbReference>
<dbReference type="FunFam" id="3.30.230.40:FF:000003">
    <property type="entry name" value="Imidazoleglycerol-phosphate dehydratase HisB"/>
    <property type="match status" value="1"/>
</dbReference>
<dbReference type="InterPro" id="IPR038494">
    <property type="entry name" value="IGPD_sf"/>
</dbReference>
<dbReference type="HAMAP" id="MF_00076">
    <property type="entry name" value="HisB"/>
    <property type="match status" value="1"/>
</dbReference>
<dbReference type="Gene3D" id="3.30.230.40">
    <property type="entry name" value="Imidazole glycerol phosphate dehydratase, domain 1"/>
    <property type="match status" value="2"/>
</dbReference>
<protein>
    <recommendedName>
        <fullName evidence="2 6">Imidazoleglycerol-phosphate dehydratase</fullName>
        <shortName evidence="6">IGPD</shortName>
        <ecNumber evidence="6 7">4.2.1.19</ecNumber>
    </recommendedName>
</protein>
<comment type="similarity">
    <text evidence="6 7">Belongs to the imidazoleglycerol-phosphate dehydratase family.</text>
</comment>
<keyword evidence="9" id="KW-1185">Reference proteome</keyword>
<dbReference type="PROSITE" id="PS00955">
    <property type="entry name" value="IGP_DEHYDRATASE_2"/>
    <property type="match status" value="1"/>
</dbReference>
<evidence type="ECO:0000313" key="9">
    <source>
        <dbReference type="Proteomes" id="UP000092574"/>
    </source>
</evidence>